<name>A0A0K2GEX6_NITMO</name>
<dbReference type="Proteomes" id="UP000069205">
    <property type="component" value="Chromosome"/>
</dbReference>
<proteinExistence type="predicted"/>
<accession>A0A0K2GEX6</accession>
<sequence length="45" mass="5185">MGLIHAALLRTYENRSLPRDERDGQTVWAYRAIEALVRWAGNASR</sequence>
<evidence type="ECO:0000313" key="2">
    <source>
        <dbReference type="Proteomes" id="UP000069205"/>
    </source>
</evidence>
<dbReference type="KEGG" id="nmv:NITMOv2_2757"/>
<protein>
    <submittedName>
        <fullName evidence="1">Uncharacterized protein</fullName>
    </submittedName>
</protein>
<dbReference type="EMBL" id="CP011801">
    <property type="protein sequence ID" value="ALA59167.1"/>
    <property type="molecule type" value="Genomic_DNA"/>
</dbReference>
<organism evidence="1 2">
    <name type="scientific">Nitrospira moscoviensis</name>
    <dbReference type="NCBI Taxonomy" id="42253"/>
    <lineage>
        <taxon>Bacteria</taxon>
        <taxon>Pseudomonadati</taxon>
        <taxon>Nitrospirota</taxon>
        <taxon>Nitrospiria</taxon>
        <taxon>Nitrospirales</taxon>
        <taxon>Nitrospiraceae</taxon>
        <taxon>Nitrospira</taxon>
    </lineage>
</organism>
<dbReference type="PATRIC" id="fig|42253.5.peg.2727"/>
<dbReference type="AlphaFoldDB" id="A0A0K2GEX6"/>
<gene>
    <name evidence="1" type="ORF">NITMOv2_2757</name>
</gene>
<dbReference type="STRING" id="42253.NITMOv2_2757"/>
<evidence type="ECO:0000313" key="1">
    <source>
        <dbReference type="EMBL" id="ALA59167.1"/>
    </source>
</evidence>
<reference evidence="1 2" key="1">
    <citation type="journal article" date="2015" name="Proc. Natl. Acad. Sci. U.S.A.">
        <title>Expanded metabolic versatility of ubiquitous nitrite-oxidizing bacteria from the genus Nitrospira.</title>
        <authorList>
            <person name="Koch H."/>
            <person name="Lucker S."/>
            <person name="Albertsen M."/>
            <person name="Kitzinger K."/>
            <person name="Herbold C."/>
            <person name="Spieck E."/>
            <person name="Nielsen P.H."/>
            <person name="Wagner M."/>
            <person name="Daims H."/>
        </authorList>
    </citation>
    <scope>NUCLEOTIDE SEQUENCE [LARGE SCALE GENOMIC DNA]</scope>
    <source>
        <strain evidence="1 2">NSP M-1</strain>
    </source>
</reference>
<keyword evidence="2" id="KW-1185">Reference proteome</keyword>